<evidence type="ECO:0008006" key="3">
    <source>
        <dbReference type="Google" id="ProtNLM"/>
    </source>
</evidence>
<evidence type="ECO:0000313" key="2">
    <source>
        <dbReference type="Proteomes" id="UP000199601"/>
    </source>
</evidence>
<sequence length="167" mass="18667">MVSADGMELTTGETDVIQQLPDGTVDDRKDKVERLLEQDPRAVVLLEFIEVESALTNVYQQLFAKPWLPSSRPSFTQMVNTLAEWEIIAGDMAGVMTELAQLRNKIAHEPGATVTEDAARDYVSAAATVIDYLRRVKVEEEKPKLQMRRLERMGRVSGEFSGGGLRE</sequence>
<gene>
    <name evidence="1" type="ORF">BN000_05572</name>
</gene>
<keyword evidence="2" id="KW-1185">Reference proteome</keyword>
<evidence type="ECO:0000313" key="1">
    <source>
        <dbReference type="EMBL" id="CQD22334.1"/>
    </source>
</evidence>
<protein>
    <recommendedName>
        <fullName evidence="3">DUF4145 domain-containing protein</fullName>
    </recommendedName>
</protein>
<dbReference type="AlphaFoldDB" id="A0A0U1DT16"/>
<organism evidence="1 2">
    <name type="scientific">Mycobacterium europaeum</name>
    <dbReference type="NCBI Taxonomy" id="761804"/>
    <lineage>
        <taxon>Bacteria</taxon>
        <taxon>Bacillati</taxon>
        <taxon>Actinomycetota</taxon>
        <taxon>Actinomycetes</taxon>
        <taxon>Mycobacteriales</taxon>
        <taxon>Mycobacteriaceae</taxon>
        <taxon>Mycobacterium</taxon>
        <taxon>Mycobacterium simiae complex</taxon>
    </lineage>
</organism>
<dbReference type="EMBL" id="CTEC01000002">
    <property type="protein sequence ID" value="CQD22334.1"/>
    <property type="molecule type" value="Genomic_DNA"/>
</dbReference>
<name>A0A0U1DT16_9MYCO</name>
<reference evidence="2" key="1">
    <citation type="submission" date="2015-03" db="EMBL/GenBank/DDBJ databases">
        <authorList>
            <person name="Urmite Genomes"/>
        </authorList>
    </citation>
    <scope>NUCLEOTIDE SEQUENCE [LARGE SCALE GENOMIC DNA]</scope>
    <source>
        <strain evidence="2">CSUR P1344</strain>
    </source>
</reference>
<accession>A0A0U1DT16</accession>
<proteinExistence type="predicted"/>
<dbReference type="Proteomes" id="UP000199601">
    <property type="component" value="Unassembled WGS sequence"/>
</dbReference>